<dbReference type="AlphaFoldDB" id="A0A200RCD7"/>
<evidence type="ECO:0000256" key="6">
    <source>
        <dbReference type="RuleBase" id="RU367018"/>
    </source>
</evidence>
<dbReference type="InterPro" id="IPR007527">
    <property type="entry name" value="Znf_SWIM"/>
</dbReference>
<evidence type="ECO:0000313" key="8">
    <source>
        <dbReference type="EMBL" id="OVA20374.1"/>
    </source>
</evidence>
<evidence type="ECO:0000256" key="3">
    <source>
        <dbReference type="ARBA" id="ARBA00022771"/>
    </source>
</evidence>
<evidence type="ECO:0000256" key="5">
    <source>
        <dbReference type="PROSITE-ProRule" id="PRU00325"/>
    </source>
</evidence>
<sequence length="132" mass="15412">MFNKFQEEFDEVYRFRVDVVEVHGDDKKFKVQSMAGRHEEFIVKFNITSKVGGCGCQLYDFMGLPCKHLLTIFQHLFLDEIPSNFIMKRWTKDANKVEVLSSEGFPMHDRHLGADAVRISQMCRLSTQLAYL</sequence>
<evidence type="ECO:0000256" key="1">
    <source>
        <dbReference type="ARBA" id="ARBA00005889"/>
    </source>
</evidence>
<protein>
    <recommendedName>
        <fullName evidence="6">Protein FAR1-RELATED SEQUENCE</fullName>
    </recommendedName>
</protein>
<organism evidence="8 9">
    <name type="scientific">Macleaya cordata</name>
    <name type="common">Five-seeded plume-poppy</name>
    <name type="synonym">Bocconia cordata</name>
    <dbReference type="NCBI Taxonomy" id="56857"/>
    <lineage>
        <taxon>Eukaryota</taxon>
        <taxon>Viridiplantae</taxon>
        <taxon>Streptophyta</taxon>
        <taxon>Embryophyta</taxon>
        <taxon>Tracheophyta</taxon>
        <taxon>Spermatophyta</taxon>
        <taxon>Magnoliopsida</taxon>
        <taxon>Ranunculales</taxon>
        <taxon>Papaveraceae</taxon>
        <taxon>Papaveroideae</taxon>
        <taxon>Macleaya</taxon>
    </lineage>
</organism>
<dbReference type="InterPro" id="IPR006564">
    <property type="entry name" value="Znf_PMZ"/>
</dbReference>
<dbReference type="Pfam" id="PF04434">
    <property type="entry name" value="SWIM"/>
    <property type="match status" value="1"/>
</dbReference>
<dbReference type="Proteomes" id="UP000195402">
    <property type="component" value="Unassembled WGS sequence"/>
</dbReference>
<evidence type="ECO:0000313" key="9">
    <source>
        <dbReference type="Proteomes" id="UP000195402"/>
    </source>
</evidence>
<dbReference type="InParanoid" id="A0A200RCD7"/>
<reference evidence="8 9" key="1">
    <citation type="journal article" date="2017" name="Mol. Plant">
        <title>The Genome of Medicinal Plant Macleaya cordata Provides New Insights into Benzylisoquinoline Alkaloids Metabolism.</title>
        <authorList>
            <person name="Liu X."/>
            <person name="Liu Y."/>
            <person name="Huang P."/>
            <person name="Ma Y."/>
            <person name="Qing Z."/>
            <person name="Tang Q."/>
            <person name="Cao H."/>
            <person name="Cheng P."/>
            <person name="Zheng Y."/>
            <person name="Yuan Z."/>
            <person name="Zhou Y."/>
            <person name="Liu J."/>
            <person name="Tang Z."/>
            <person name="Zhuo Y."/>
            <person name="Zhang Y."/>
            <person name="Yu L."/>
            <person name="Huang J."/>
            <person name="Yang P."/>
            <person name="Peng Q."/>
            <person name="Zhang J."/>
            <person name="Jiang W."/>
            <person name="Zhang Z."/>
            <person name="Lin K."/>
            <person name="Ro D.K."/>
            <person name="Chen X."/>
            <person name="Xiong X."/>
            <person name="Shang Y."/>
            <person name="Huang S."/>
            <person name="Zeng J."/>
        </authorList>
    </citation>
    <scope>NUCLEOTIDE SEQUENCE [LARGE SCALE GENOMIC DNA]</scope>
    <source>
        <strain evidence="9">cv. BLH2017</strain>
        <tissue evidence="8">Root</tissue>
    </source>
</reference>
<dbReference type="PANTHER" id="PTHR31669">
    <property type="entry name" value="PROTEIN FAR1-RELATED SEQUENCE 10-RELATED"/>
    <property type="match status" value="1"/>
</dbReference>
<dbReference type="PANTHER" id="PTHR31669:SF302">
    <property type="entry name" value="PROTEIN FAR1-RELATED SEQUENCE"/>
    <property type="match status" value="1"/>
</dbReference>
<dbReference type="PROSITE" id="PS50966">
    <property type="entry name" value="ZF_SWIM"/>
    <property type="match status" value="1"/>
</dbReference>
<dbReference type="STRING" id="56857.A0A200RCD7"/>
<dbReference type="GO" id="GO:0006355">
    <property type="term" value="P:regulation of DNA-templated transcription"/>
    <property type="evidence" value="ECO:0007669"/>
    <property type="project" value="UniProtKB-UniRule"/>
</dbReference>
<dbReference type="SMART" id="SM00575">
    <property type="entry name" value="ZnF_PMZ"/>
    <property type="match status" value="1"/>
</dbReference>
<evidence type="ECO:0000256" key="2">
    <source>
        <dbReference type="ARBA" id="ARBA00022723"/>
    </source>
</evidence>
<comment type="function">
    <text evidence="6">Putative transcription activator involved in regulating light control of development.</text>
</comment>
<name>A0A200RCD7_MACCD</name>
<keyword evidence="4 6" id="KW-0862">Zinc</keyword>
<evidence type="ECO:0000259" key="7">
    <source>
        <dbReference type="PROSITE" id="PS50966"/>
    </source>
</evidence>
<accession>A0A200RCD7</accession>
<proteinExistence type="inferred from homology"/>
<comment type="caution">
    <text evidence="8">The sequence shown here is derived from an EMBL/GenBank/DDBJ whole genome shotgun (WGS) entry which is preliminary data.</text>
</comment>
<dbReference type="GO" id="GO:0005634">
    <property type="term" value="C:nucleus"/>
    <property type="evidence" value="ECO:0007669"/>
    <property type="project" value="UniProtKB-SubCell"/>
</dbReference>
<dbReference type="OrthoDB" id="2402896at2759"/>
<keyword evidence="6" id="KW-0539">Nucleus</keyword>
<comment type="subcellular location">
    <subcellularLocation>
        <location evidence="6">Nucleus</location>
    </subcellularLocation>
</comment>
<keyword evidence="2 6" id="KW-0479">Metal-binding</keyword>
<evidence type="ECO:0000256" key="4">
    <source>
        <dbReference type="ARBA" id="ARBA00022833"/>
    </source>
</evidence>
<comment type="similarity">
    <text evidence="1 6">Belongs to the FHY3/FAR1 family.</text>
</comment>
<keyword evidence="3 5" id="KW-0863">Zinc-finger</keyword>
<gene>
    <name evidence="8" type="ORF">BVC80_1195g12</name>
</gene>
<feature type="domain" description="SWIM-type" evidence="7">
    <location>
        <begin position="41"/>
        <end position="77"/>
    </location>
</feature>
<dbReference type="InterPro" id="IPR031052">
    <property type="entry name" value="FHY3/FAR1"/>
</dbReference>
<dbReference type="GO" id="GO:0008270">
    <property type="term" value="F:zinc ion binding"/>
    <property type="evidence" value="ECO:0007669"/>
    <property type="project" value="UniProtKB-UniRule"/>
</dbReference>
<dbReference type="EMBL" id="MVGT01000132">
    <property type="protein sequence ID" value="OVA20374.1"/>
    <property type="molecule type" value="Genomic_DNA"/>
</dbReference>
<dbReference type="OMA" id="IMCRHEL"/>
<keyword evidence="9" id="KW-1185">Reference proteome</keyword>